<evidence type="ECO:0000313" key="2">
    <source>
        <dbReference type="EMBL" id="GHH19444.1"/>
    </source>
</evidence>
<feature type="domain" description="Glycosyl transferase family 1" evidence="1">
    <location>
        <begin position="163"/>
        <end position="277"/>
    </location>
</feature>
<dbReference type="SUPFAM" id="SSF53756">
    <property type="entry name" value="UDP-Glycosyltransferase/glycogen phosphorylase"/>
    <property type="match status" value="1"/>
</dbReference>
<accession>A0ABQ3LNF0</accession>
<dbReference type="Proteomes" id="UP000652430">
    <property type="component" value="Unassembled WGS sequence"/>
</dbReference>
<evidence type="ECO:0000313" key="3">
    <source>
        <dbReference type="Proteomes" id="UP000652430"/>
    </source>
</evidence>
<dbReference type="EMBL" id="BNAQ01000003">
    <property type="protein sequence ID" value="GHH19444.1"/>
    <property type="molecule type" value="Genomic_DNA"/>
</dbReference>
<evidence type="ECO:0000259" key="1">
    <source>
        <dbReference type="Pfam" id="PF00534"/>
    </source>
</evidence>
<dbReference type="InterPro" id="IPR001296">
    <property type="entry name" value="Glyco_trans_1"/>
</dbReference>
<organism evidence="2 3">
    <name type="scientific">Sphingomonas glacialis</name>
    <dbReference type="NCBI Taxonomy" id="658225"/>
    <lineage>
        <taxon>Bacteria</taxon>
        <taxon>Pseudomonadati</taxon>
        <taxon>Pseudomonadota</taxon>
        <taxon>Alphaproteobacteria</taxon>
        <taxon>Sphingomonadales</taxon>
        <taxon>Sphingomonadaceae</taxon>
        <taxon>Sphingomonas</taxon>
    </lineage>
</organism>
<dbReference type="CDD" id="cd03809">
    <property type="entry name" value="GT4_MtfB-like"/>
    <property type="match status" value="1"/>
</dbReference>
<dbReference type="Gene3D" id="3.40.50.2000">
    <property type="entry name" value="Glycogen Phosphorylase B"/>
    <property type="match status" value="2"/>
</dbReference>
<comment type="caution">
    <text evidence="2">The sequence shown here is derived from an EMBL/GenBank/DDBJ whole genome shotgun (WGS) entry which is preliminary data.</text>
</comment>
<dbReference type="PANTHER" id="PTHR46401">
    <property type="entry name" value="GLYCOSYLTRANSFERASE WBBK-RELATED"/>
    <property type="match status" value="1"/>
</dbReference>
<dbReference type="Pfam" id="PF00534">
    <property type="entry name" value="Glycos_transf_1"/>
    <property type="match status" value="1"/>
</dbReference>
<protein>
    <recommendedName>
        <fullName evidence="1">Glycosyl transferase family 1 domain-containing protein</fullName>
    </recommendedName>
</protein>
<keyword evidence="3" id="KW-1185">Reference proteome</keyword>
<dbReference type="PANTHER" id="PTHR46401:SF9">
    <property type="entry name" value="MANNOSYLTRANSFERASE A"/>
    <property type="match status" value="1"/>
</dbReference>
<reference evidence="3" key="1">
    <citation type="journal article" date="2019" name="Int. J. Syst. Evol. Microbiol.">
        <title>The Global Catalogue of Microorganisms (GCM) 10K type strain sequencing project: providing services to taxonomists for standard genome sequencing and annotation.</title>
        <authorList>
            <consortium name="The Broad Institute Genomics Platform"/>
            <consortium name="The Broad Institute Genome Sequencing Center for Infectious Disease"/>
            <person name="Wu L."/>
            <person name="Ma J."/>
        </authorList>
    </citation>
    <scope>NUCLEOTIDE SEQUENCE [LARGE SCALE GENOMIC DNA]</scope>
    <source>
        <strain evidence="3">CGMCC 1.8957</strain>
    </source>
</reference>
<gene>
    <name evidence="2" type="ORF">GCM10008023_26580</name>
</gene>
<sequence>MADPHGRTVSPVRYERGAFRHTAWPPADTADNALMVPRGGDVFLGLDLSFDAIRRQANYFIRQRRAGIKFWFVVYDLLPIQSPEYFSSKVAVRFRWWLAATAKIADGYICISPHVADEVGRLLADRFGLDGEIAVKVVPMGIDLMPPTLSHSDRQDPSFGIGDFVLAVGTVEPRKGYDLLLDAFERLWDEGSPLTFLIVGSAGWKTEALQRRIRRDKEFGNRLRWLTSVDDEGLALLYDRARALVAASHGEGFGLPILEAVARSCPVLARDIPAFRVHSALGLRFFSRTADGNEVAEAISLIPKKREAFSPGEFPTWRDTADAMQRILSRD</sequence>
<name>A0ABQ3LNF0_9SPHN</name>
<proteinExistence type="predicted"/>